<gene>
    <name evidence="2" type="ORF">SEA_BENTHERDUNTHAT_69</name>
</gene>
<accession>A0A2H4PFD8</accession>
<evidence type="ECO:0000313" key="2">
    <source>
        <dbReference type="EMBL" id="ATW60839.1"/>
    </source>
</evidence>
<dbReference type="Proteomes" id="UP000240944">
    <property type="component" value="Segment"/>
</dbReference>
<organism evidence="2 3">
    <name type="scientific">Gordonia phage BENtherdunthat</name>
    <dbReference type="NCBI Taxonomy" id="2047830"/>
    <lineage>
        <taxon>Viruses</taxon>
        <taxon>Duplodnaviria</taxon>
        <taxon>Heunggongvirae</taxon>
        <taxon>Uroviricota</taxon>
        <taxon>Caudoviricetes</taxon>
        <taxon>Langleyhallvirinae</taxon>
        <taxon>Getalongvirus</taxon>
        <taxon>Getalongvirus bentherdunthat</taxon>
    </lineage>
</organism>
<proteinExistence type="predicted"/>
<reference evidence="3" key="1">
    <citation type="submission" date="2017-10" db="EMBL/GenBank/DDBJ databases">
        <authorList>
            <person name="Banno H."/>
            <person name="Chua N.-H."/>
        </authorList>
    </citation>
    <scope>NUCLEOTIDE SEQUENCE [LARGE SCALE GENOMIC DNA]</scope>
</reference>
<feature type="compositionally biased region" description="Polar residues" evidence="1">
    <location>
        <begin position="28"/>
        <end position="38"/>
    </location>
</feature>
<evidence type="ECO:0000313" key="3">
    <source>
        <dbReference type="Proteomes" id="UP000240944"/>
    </source>
</evidence>
<feature type="region of interest" description="Disordered" evidence="1">
    <location>
        <begin position="1"/>
        <end position="38"/>
    </location>
</feature>
<keyword evidence="3" id="KW-1185">Reference proteome</keyword>
<dbReference type="EMBL" id="MG099939">
    <property type="protein sequence ID" value="ATW60839.1"/>
    <property type="molecule type" value="Genomic_DNA"/>
</dbReference>
<protein>
    <submittedName>
        <fullName evidence="2">Uncharacterized protein</fullName>
    </submittedName>
</protein>
<evidence type="ECO:0000256" key="1">
    <source>
        <dbReference type="SAM" id="MobiDB-lite"/>
    </source>
</evidence>
<sequence>MTFSTRHAVSAGGFRWRGPDYPHDIPQLRNNLSPKGFQ</sequence>
<name>A0A2H4PFD8_9CAUD</name>